<dbReference type="Pfam" id="PF00583">
    <property type="entry name" value="Acetyltransf_1"/>
    <property type="match status" value="1"/>
</dbReference>
<reference evidence="2 3" key="1">
    <citation type="submission" date="2018-09" db="EMBL/GenBank/DDBJ databases">
        <title>Altererythrobacter sp.Ery1 and Ery12, the genome sequencing of novel strains in genus Alterythrobacter.</title>
        <authorList>
            <person name="Cheng H."/>
            <person name="Wu Y.-H."/>
            <person name="Fang C."/>
            <person name="Xu X.-W."/>
        </authorList>
    </citation>
    <scope>NUCLEOTIDE SEQUENCE [LARGE SCALE GENOMIC DNA]</scope>
    <source>
        <strain evidence="2 3">Ery12</strain>
    </source>
</reference>
<dbReference type="GO" id="GO:0016747">
    <property type="term" value="F:acyltransferase activity, transferring groups other than amino-acyl groups"/>
    <property type="evidence" value="ECO:0007669"/>
    <property type="project" value="InterPro"/>
</dbReference>
<dbReference type="RefSeq" id="WP_120112033.1">
    <property type="nucleotide sequence ID" value="NZ_RAHJ01000022.1"/>
</dbReference>
<dbReference type="EMBL" id="RAHJ01000022">
    <property type="protein sequence ID" value="RJX65467.1"/>
    <property type="molecule type" value="Genomic_DNA"/>
</dbReference>
<evidence type="ECO:0000313" key="3">
    <source>
        <dbReference type="Proteomes" id="UP000284322"/>
    </source>
</evidence>
<feature type="domain" description="N-acetyltransferase" evidence="1">
    <location>
        <begin position="19"/>
        <end position="172"/>
    </location>
</feature>
<dbReference type="PROSITE" id="PS51186">
    <property type="entry name" value="GNAT"/>
    <property type="match status" value="1"/>
</dbReference>
<evidence type="ECO:0000259" key="1">
    <source>
        <dbReference type="PROSITE" id="PS51186"/>
    </source>
</evidence>
<dbReference type="AlphaFoldDB" id="A0A419QXR8"/>
<dbReference type="Gene3D" id="3.40.630.30">
    <property type="match status" value="1"/>
</dbReference>
<evidence type="ECO:0000313" key="2">
    <source>
        <dbReference type="EMBL" id="RJX65467.1"/>
    </source>
</evidence>
<keyword evidence="3" id="KW-1185">Reference proteome</keyword>
<dbReference type="OrthoDB" id="7594359at2"/>
<gene>
    <name evidence="2" type="ORF">D6858_14160</name>
</gene>
<name>A0A419QXR8_9SPHN</name>
<protein>
    <submittedName>
        <fullName evidence="2">GNAT family N-acetyltransferase</fullName>
    </submittedName>
</protein>
<dbReference type="Proteomes" id="UP000284322">
    <property type="component" value="Unassembled WGS sequence"/>
</dbReference>
<sequence length="175" mass="18666">MMIGGKRMASSTDFILKTVAPSDMSDEAKDAFKALVISAGEVNAQTLPALVEAAVALVMLYDGDKLFGTAAVKRPHDSHRRDYFRKAKVGASADSYLLELGWIVVHLDYRGQHLASKLIGAALEGAGGSKGIYATTKNDKMLGPLAKFGFVVQGEPFPSSLDNTVNLTLFARSST</sequence>
<dbReference type="InterPro" id="IPR016181">
    <property type="entry name" value="Acyl_CoA_acyltransferase"/>
</dbReference>
<dbReference type="SUPFAM" id="SSF55729">
    <property type="entry name" value="Acyl-CoA N-acyltransferases (Nat)"/>
    <property type="match status" value="1"/>
</dbReference>
<comment type="caution">
    <text evidence="2">The sequence shown here is derived from an EMBL/GenBank/DDBJ whole genome shotgun (WGS) entry which is preliminary data.</text>
</comment>
<dbReference type="CDD" id="cd04301">
    <property type="entry name" value="NAT_SF"/>
    <property type="match status" value="1"/>
</dbReference>
<keyword evidence="2" id="KW-0808">Transferase</keyword>
<dbReference type="InterPro" id="IPR000182">
    <property type="entry name" value="GNAT_dom"/>
</dbReference>
<proteinExistence type="predicted"/>
<organism evidence="2 3">
    <name type="scientific">Tsuneonella suprasediminis</name>
    <dbReference type="NCBI Taxonomy" id="2306996"/>
    <lineage>
        <taxon>Bacteria</taxon>
        <taxon>Pseudomonadati</taxon>
        <taxon>Pseudomonadota</taxon>
        <taxon>Alphaproteobacteria</taxon>
        <taxon>Sphingomonadales</taxon>
        <taxon>Erythrobacteraceae</taxon>
        <taxon>Tsuneonella</taxon>
    </lineage>
</organism>
<accession>A0A419QXR8</accession>